<dbReference type="Pfam" id="PF05402">
    <property type="entry name" value="PqqD"/>
    <property type="match status" value="1"/>
</dbReference>
<proteinExistence type="predicted"/>
<evidence type="ECO:0000313" key="2">
    <source>
        <dbReference type="Proteomes" id="UP001216579"/>
    </source>
</evidence>
<evidence type="ECO:0000313" key="1">
    <source>
        <dbReference type="EMBL" id="MDF3290638.1"/>
    </source>
</evidence>
<accession>A0ABT5ZLD1</accession>
<dbReference type="EMBL" id="JARJBC010000008">
    <property type="protein sequence ID" value="MDF3290638.1"/>
    <property type="molecule type" value="Genomic_DNA"/>
</dbReference>
<dbReference type="InterPro" id="IPR008792">
    <property type="entry name" value="PQQD"/>
</dbReference>
<comment type="caution">
    <text evidence="1">The sequence shown here is derived from an EMBL/GenBank/DDBJ whole genome shotgun (WGS) entry which is preliminary data.</text>
</comment>
<dbReference type="NCBIfam" id="NF033530">
    <property type="entry name" value="lasso_PqqD_Strm"/>
    <property type="match status" value="1"/>
</dbReference>
<dbReference type="Gene3D" id="1.10.10.1150">
    <property type="entry name" value="Coenzyme PQQ synthesis protein D (PqqD)"/>
    <property type="match status" value="1"/>
</dbReference>
<reference evidence="1 2" key="1">
    <citation type="submission" date="2023-03" db="EMBL/GenBank/DDBJ databases">
        <title>Draft genome sequence of Streptomyces sp. RB6PN23 isolated from peat swamp forest in Thailand.</title>
        <authorList>
            <person name="Klaysubun C."/>
            <person name="Duangmal K."/>
        </authorList>
    </citation>
    <scope>NUCLEOTIDE SEQUENCE [LARGE SCALE GENOMIC DNA]</scope>
    <source>
        <strain evidence="1 2">RB6PN23</strain>
    </source>
</reference>
<organism evidence="1 2">
    <name type="scientific">Streptomyces silvisoli</name>
    <dbReference type="NCBI Taxonomy" id="3034235"/>
    <lineage>
        <taxon>Bacteria</taxon>
        <taxon>Bacillati</taxon>
        <taxon>Actinomycetota</taxon>
        <taxon>Actinomycetes</taxon>
        <taxon>Kitasatosporales</taxon>
        <taxon>Streptomycetaceae</taxon>
        <taxon>Streptomyces</taxon>
    </lineage>
</organism>
<keyword evidence="2" id="KW-1185">Reference proteome</keyword>
<protein>
    <submittedName>
        <fullName evidence="1">Lasso peptide biosynthesis PqqD family chaperone</fullName>
    </submittedName>
</protein>
<gene>
    <name evidence="1" type="ORF">P3G67_15555</name>
</gene>
<name>A0ABT5ZLD1_9ACTN</name>
<dbReference type="Proteomes" id="UP001216579">
    <property type="component" value="Unassembled WGS sequence"/>
</dbReference>
<dbReference type="RefSeq" id="WP_276094019.1">
    <property type="nucleotide sequence ID" value="NZ_JARJBC010000008.1"/>
</dbReference>
<sequence>MTLRLTAHTVTTETDDGAVLLSQRTGDYWQVNHTGAYALQCLLAGHTVEQVAEEFAARYDIAPAQAREDLTALTDQLRSSGLVEAD</sequence>
<dbReference type="InterPro" id="IPR041881">
    <property type="entry name" value="PqqD_sf"/>
</dbReference>